<name>A0A101MA85_PENFR</name>
<proteinExistence type="predicted"/>
<feature type="region of interest" description="Disordered" evidence="1">
    <location>
        <begin position="44"/>
        <end position="63"/>
    </location>
</feature>
<reference evidence="2 3" key="1">
    <citation type="submission" date="2015-10" db="EMBL/GenBank/DDBJ databases">
        <title>Genome sequencing of Penicillium freii.</title>
        <authorList>
            <person name="Nguyen H.D."/>
            <person name="Visagie C.M."/>
            <person name="Seifert K.A."/>
        </authorList>
    </citation>
    <scope>NUCLEOTIDE SEQUENCE [LARGE SCALE GENOMIC DNA]</scope>
    <source>
        <strain evidence="2 3">DAOM 242723</strain>
    </source>
</reference>
<comment type="caution">
    <text evidence="2">The sequence shown here is derived from an EMBL/GenBank/DDBJ whole genome shotgun (WGS) entry which is preliminary data.</text>
</comment>
<evidence type="ECO:0000313" key="2">
    <source>
        <dbReference type="EMBL" id="KUM56715.1"/>
    </source>
</evidence>
<sequence>MDAILANSEESSVMNFNPSAAHVIPEANLALTLYRASLRRDPADLDERRRGTKMAVPHPTHSVHQRELLRSTGLYQRFSRAIIATRVWTYQ</sequence>
<evidence type="ECO:0000256" key="1">
    <source>
        <dbReference type="SAM" id="MobiDB-lite"/>
    </source>
</evidence>
<evidence type="ECO:0000313" key="3">
    <source>
        <dbReference type="Proteomes" id="UP000055045"/>
    </source>
</evidence>
<keyword evidence="3" id="KW-1185">Reference proteome</keyword>
<dbReference type="Proteomes" id="UP000055045">
    <property type="component" value="Unassembled WGS sequence"/>
</dbReference>
<accession>A0A101MA85</accession>
<dbReference type="AlphaFoldDB" id="A0A101MA85"/>
<dbReference type="OrthoDB" id="10413430at2759"/>
<protein>
    <submittedName>
        <fullName evidence="2">Uncharacterized protein</fullName>
    </submittedName>
</protein>
<dbReference type="EMBL" id="LLXE01000444">
    <property type="protein sequence ID" value="KUM56715.1"/>
    <property type="molecule type" value="Genomic_DNA"/>
</dbReference>
<gene>
    <name evidence="2" type="ORF">ACN42_g10487</name>
</gene>
<organism evidence="2 3">
    <name type="scientific">Penicillium freii</name>
    <dbReference type="NCBI Taxonomy" id="48697"/>
    <lineage>
        <taxon>Eukaryota</taxon>
        <taxon>Fungi</taxon>
        <taxon>Dikarya</taxon>
        <taxon>Ascomycota</taxon>
        <taxon>Pezizomycotina</taxon>
        <taxon>Eurotiomycetes</taxon>
        <taxon>Eurotiomycetidae</taxon>
        <taxon>Eurotiales</taxon>
        <taxon>Aspergillaceae</taxon>
        <taxon>Penicillium</taxon>
    </lineage>
</organism>